<protein>
    <submittedName>
        <fullName evidence="2">Uncharacterized protein</fullName>
    </submittedName>
</protein>
<comment type="caution">
    <text evidence="2">The sequence shown here is derived from an EMBL/GenBank/DDBJ whole genome shotgun (WGS) entry which is preliminary data.</text>
</comment>
<reference evidence="2 3" key="1">
    <citation type="submission" date="2021-03" db="EMBL/GenBank/DDBJ databases">
        <title>Muricauda lutimaris sp. nov. and Muricauda ruestringensis sp. nov, two marine members of the Flavobacteriaceae isolated from deep sea sediments of Western Pacific.</title>
        <authorList>
            <person name="Zhao S."/>
            <person name="Liu R."/>
        </authorList>
    </citation>
    <scope>NUCLEOTIDE SEQUENCE [LARGE SCALE GENOMIC DNA]</scope>
    <source>
        <strain evidence="2 3">BC31-1-A7</strain>
    </source>
</reference>
<dbReference type="EMBL" id="JAFLNL010000009">
    <property type="protein sequence ID" value="MBO0355320.1"/>
    <property type="molecule type" value="Genomic_DNA"/>
</dbReference>
<organism evidence="2 3">
    <name type="scientific">Flagellimonas aurea</name>
    <dbReference type="NCBI Taxonomy" id="2915619"/>
    <lineage>
        <taxon>Bacteria</taxon>
        <taxon>Pseudomonadati</taxon>
        <taxon>Bacteroidota</taxon>
        <taxon>Flavobacteriia</taxon>
        <taxon>Flavobacteriales</taxon>
        <taxon>Flavobacteriaceae</taxon>
        <taxon>Flagellimonas</taxon>
    </lineage>
</organism>
<keyword evidence="1" id="KW-0472">Membrane</keyword>
<keyword evidence="1" id="KW-0812">Transmembrane</keyword>
<feature type="transmembrane region" description="Helical" evidence="1">
    <location>
        <begin position="70"/>
        <end position="91"/>
    </location>
</feature>
<evidence type="ECO:0000256" key="1">
    <source>
        <dbReference type="SAM" id="Phobius"/>
    </source>
</evidence>
<proteinExistence type="predicted"/>
<accession>A0ABS3G7C3</accession>
<dbReference type="RefSeq" id="WP_207035311.1">
    <property type="nucleotide sequence ID" value="NZ_JAFLNL010000009.1"/>
</dbReference>
<dbReference type="Proteomes" id="UP000664044">
    <property type="component" value="Unassembled WGS sequence"/>
</dbReference>
<keyword evidence="3" id="KW-1185">Reference proteome</keyword>
<feature type="transmembrane region" description="Helical" evidence="1">
    <location>
        <begin position="20"/>
        <end position="39"/>
    </location>
</feature>
<keyword evidence="1" id="KW-1133">Transmembrane helix</keyword>
<gene>
    <name evidence="2" type="ORF">J0656_14955</name>
</gene>
<feature type="transmembrane region" description="Helical" evidence="1">
    <location>
        <begin position="289"/>
        <end position="310"/>
    </location>
</feature>
<name>A0ABS3G7C3_9FLAO</name>
<feature type="transmembrane region" description="Helical" evidence="1">
    <location>
        <begin position="45"/>
        <end position="63"/>
    </location>
</feature>
<evidence type="ECO:0000313" key="2">
    <source>
        <dbReference type="EMBL" id="MBO0355320.1"/>
    </source>
</evidence>
<evidence type="ECO:0000313" key="3">
    <source>
        <dbReference type="Proteomes" id="UP000664044"/>
    </source>
</evidence>
<sequence>MDEEINPELKKQILAEHKGFELKVALVLTLMLLVGAFVWDFLDDNFTLIFLVILGIIFFVISLKNKRFGPLFKLIAFFTIVHLVVFPNIYLHHLNNTPKGIEFYEKITKSEKEIALNNLQKLYSPKKLNENRRIIKDIQFNNTRKLDFPISYFNKNNILVLNKYLLYKGYLNLDNSLDDEINLATMMITLPSIESLKIRDIIIVCDSSGAFVASLYHPSIINFIDEEKQLSDFIEEVANYSNERLVQYELDRKKIELEDQFWNYNKILPFVFTSLFTDNMKPVSRVAQWIFGIHYVIIFFIVAALIGIYLGRIFLK</sequence>